<protein>
    <submittedName>
        <fullName evidence="2">Uncharacterized protein</fullName>
    </submittedName>
</protein>
<evidence type="ECO:0000313" key="3">
    <source>
        <dbReference type="Proteomes" id="UP000828251"/>
    </source>
</evidence>
<evidence type="ECO:0000313" key="2">
    <source>
        <dbReference type="EMBL" id="KAH1091618.1"/>
    </source>
</evidence>
<dbReference type="EMBL" id="JAIQCV010000006">
    <property type="protein sequence ID" value="KAH1091618.1"/>
    <property type="molecule type" value="Genomic_DNA"/>
</dbReference>
<dbReference type="AlphaFoldDB" id="A0A9D3VRH5"/>
<keyword evidence="3" id="KW-1185">Reference proteome</keyword>
<dbReference type="Proteomes" id="UP000828251">
    <property type="component" value="Unassembled WGS sequence"/>
</dbReference>
<organism evidence="2 3">
    <name type="scientific">Gossypium stocksii</name>
    <dbReference type="NCBI Taxonomy" id="47602"/>
    <lineage>
        <taxon>Eukaryota</taxon>
        <taxon>Viridiplantae</taxon>
        <taxon>Streptophyta</taxon>
        <taxon>Embryophyta</taxon>
        <taxon>Tracheophyta</taxon>
        <taxon>Spermatophyta</taxon>
        <taxon>Magnoliopsida</taxon>
        <taxon>eudicotyledons</taxon>
        <taxon>Gunneridae</taxon>
        <taxon>Pentapetalae</taxon>
        <taxon>rosids</taxon>
        <taxon>malvids</taxon>
        <taxon>Malvales</taxon>
        <taxon>Malvaceae</taxon>
        <taxon>Malvoideae</taxon>
        <taxon>Gossypium</taxon>
    </lineage>
</organism>
<proteinExistence type="predicted"/>
<comment type="caution">
    <text evidence="2">The sequence shown here is derived from an EMBL/GenBank/DDBJ whole genome shotgun (WGS) entry which is preliminary data.</text>
</comment>
<feature type="compositionally biased region" description="Basic and acidic residues" evidence="1">
    <location>
        <begin position="95"/>
        <end position="108"/>
    </location>
</feature>
<reference evidence="2 3" key="1">
    <citation type="journal article" date="2021" name="Plant Biotechnol. J.">
        <title>Multi-omics assisted identification of the key and species-specific regulatory components of drought-tolerant mechanisms in Gossypium stocksii.</title>
        <authorList>
            <person name="Yu D."/>
            <person name="Ke L."/>
            <person name="Zhang D."/>
            <person name="Wu Y."/>
            <person name="Sun Y."/>
            <person name="Mei J."/>
            <person name="Sun J."/>
            <person name="Sun Y."/>
        </authorList>
    </citation>
    <scope>NUCLEOTIDE SEQUENCE [LARGE SCALE GENOMIC DNA]</scope>
    <source>
        <strain evidence="3">cv. E1</strain>
        <tissue evidence="2">Leaf</tissue>
    </source>
</reference>
<gene>
    <name evidence="2" type="ORF">J1N35_018875</name>
</gene>
<evidence type="ECO:0000256" key="1">
    <source>
        <dbReference type="SAM" id="MobiDB-lite"/>
    </source>
</evidence>
<feature type="region of interest" description="Disordered" evidence="1">
    <location>
        <begin position="73"/>
        <end position="123"/>
    </location>
</feature>
<name>A0A9D3VRH5_9ROSI</name>
<sequence length="135" mass="15618">MKRKHQGNASSKRVQLQGFQTEFENLRMKSSESVTNFFIKKYEESRDTDSLTLDELQSSLLVHEQKFVQQDKEEQALKATINPKGLGGGKPRRKDKNEHQNADDDYSTHFKGKTKGRDINYSYGYKQKSVNKSNI</sequence>
<accession>A0A9D3VRH5</accession>